<evidence type="ECO:0000313" key="10">
    <source>
        <dbReference type="EMBL" id="KAJ7362861.1"/>
    </source>
</evidence>
<dbReference type="CDD" id="cd05471">
    <property type="entry name" value="pepsin_like"/>
    <property type="match status" value="1"/>
</dbReference>
<evidence type="ECO:0000313" key="11">
    <source>
        <dbReference type="Proteomes" id="UP001218218"/>
    </source>
</evidence>
<evidence type="ECO:0000256" key="1">
    <source>
        <dbReference type="ARBA" id="ARBA00007447"/>
    </source>
</evidence>
<gene>
    <name evidence="10" type="ORF">DFH08DRAFT_1025291</name>
</gene>
<keyword evidence="8" id="KW-0732">Signal</keyword>
<dbReference type="PRINTS" id="PR00792">
    <property type="entry name" value="PEPSIN"/>
</dbReference>
<feature type="domain" description="Peptidase A1" evidence="9">
    <location>
        <begin position="58"/>
        <end position="394"/>
    </location>
</feature>
<dbReference type="SUPFAM" id="SSF50630">
    <property type="entry name" value="Acid proteases"/>
    <property type="match status" value="1"/>
</dbReference>
<feature type="chain" id="PRO_5042029759" evidence="8">
    <location>
        <begin position="18"/>
        <end position="517"/>
    </location>
</feature>
<evidence type="ECO:0000256" key="3">
    <source>
        <dbReference type="PIRSR" id="PIRSR601461-1"/>
    </source>
</evidence>
<comment type="caution">
    <text evidence="10">The sequence shown here is derived from an EMBL/GenBank/DDBJ whole genome shotgun (WGS) entry which is preliminary data.</text>
</comment>
<dbReference type="Pfam" id="PF00026">
    <property type="entry name" value="Asp"/>
    <property type="match status" value="1"/>
</dbReference>
<comment type="similarity">
    <text evidence="1 5">Belongs to the peptidase A1 family.</text>
</comment>
<evidence type="ECO:0000259" key="9">
    <source>
        <dbReference type="PROSITE" id="PS51767"/>
    </source>
</evidence>
<dbReference type="InterPro" id="IPR001969">
    <property type="entry name" value="Aspartic_peptidase_AS"/>
</dbReference>
<feature type="compositionally biased region" description="Basic and acidic residues" evidence="6">
    <location>
        <begin position="499"/>
        <end position="517"/>
    </location>
</feature>
<feature type="active site" evidence="3">
    <location>
        <position position="74"/>
    </location>
</feature>
<feature type="region of interest" description="Disordered" evidence="6">
    <location>
        <begin position="490"/>
        <end position="517"/>
    </location>
</feature>
<dbReference type="AlphaFoldDB" id="A0AAD7F0S9"/>
<keyword evidence="2 5" id="KW-0064">Aspartyl protease</keyword>
<dbReference type="Gene3D" id="2.40.70.10">
    <property type="entry name" value="Acid Proteases"/>
    <property type="match status" value="2"/>
</dbReference>
<feature type="active site" evidence="3">
    <location>
        <position position="275"/>
    </location>
</feature>
<dbReference type="GO" id="GO:0006508">
    <property type="term" value="P:proteolysis"/>
    <property type="evidence" value="ECO:0007669"/>
    <property type="project" value="UniProtKB-KW"/>
</dbReference>
<accession>A0AAD7F0S9</accession>
<proteinExistence type="inferred from homology"/>
<evidence type="ECO:0000256" key="8">
    <source>
        <dbReference type="SAM" id="SignalP"/>
    </source>
</evidence>
<keyword evidence="11" id="KW-1185">Reference proteome</keyword>
<name>A0AAD7F0S9_9AGAR</name>
<feature type="signal peptide" evidence="8">
    <location>
        <begin position="1"/>
        <end position="17"/>
    </location>
</feature>
<keyword evidence="4" id="KW-1015">Disulfide bond</keyword>
<feature type="region of interest" description="Disordered" evidence="6">
    <location>
        <begin position="417"/>
        <end position="444"/>
    </location>
</feature>
<keyword evidence="7" id="KW-0812">Transmembrane</keyword>
<organism evidence="10 11">
    <name type="scientific">Mycena albidolilacea</name>
    <dbReference type="NCBI Taxonomy" id="1033008"/>
    <lineage>
        <taxon>Eukaryota</taxon>
        <taxon>Fungi</taxon>
        <taxon>Dikarya</taxon>
        <taxon>Basidiomycota</taxon>
        <taxon>Agaricomycotina</taxon>
        <taxon>Agaricomycetes</taxon>
        <taxon>Agaricomycetidae</taxon>
        <taxon>Agaricales</taxon>
        <taxon>Marasmiineae</taxon>
        <taxon>Mycenaceae</taxon>
        <taxon>Mycena</taxon>
    </lineage>
</organism>
<keyword evidence="5" id="KW-0645">Protease</keyword>
<evidence type="ECO:0000256" key="6">
    <source>
        <dbReference type="SAM" id="MobiDB-lite"/>
    </source>
</evidence>
<dbReference type="PROSITE" id="PS51767">
    <property type="entry name" value="PEPTIDASE_A1"/>
    <property type="match status" value="1"/>
</dbReference>
<dbReference type="InterPro" id="IPR001461">
    <property type="entry name" value="Aspartic_peptidase_A1"/>
</dbReference>
<protein>
    <submittedName>
        <fullName evidence="10">Aspartic peptidase domain-containing protein</fullName>
    </submittedName>
</protein>
<dbReference type="InterPro" id="IPR034164">
    <property type="entry name" value="Pepsin-like_dom"/>
</dbReference>
<evidence type="ECO:0000256" key="4">
    <source>
        <dbReference type="PIRSR" id="PIRSR601461-2"/>
    </source>
</evidence>
<keyword evidence="7" id="KW-1133">Transmembrane helix</keyword>
<dbReference type="InterPro" id="IPR021109">
    <property type="entry name" value="Peptidase_aspartic_dom_sf"/>
</dbReference>
<dbReference type="EMBL" id="JARIHO010000004">
    <property type="protein sequence ID" value="KAJ7362861.1"/>
    <property type="molecule type" value="Genomic_DNA"/>
</dbReference>
<keyword evidence="7" id="KW-0472">Membrane</keyword>
<dbReference type="PANTHER" id="PTHR47966:SF51">
    <property type="entry name" value="BETA-SITE APP-CLEAVING ENZYME, ISOFORM A-RELATED"/>
    <property type="match status" value="1"/>
</dbReference>
<dbReference type="PANTHER" id="PTHR47966">
    <property type="entry name" value="BETA-SITE APP-CLEAVING ENZYME, ISOFORM A-RELATED"/>
    <property type="match status" value="1"/>
</dbReference>
<evidence type="ECO:0000256" key="7">
    <source>
        <dbReference type="SAM" id="Phobius"/>
    </source>
</evidence>
<feature type="disulfide bond" evidence="4">
    <location>
        <begin position="310"/>
        <end position="346"/>
    </location>
</feature>
<feature type="compositionally biased region" description="Low complexity" evidence="6">
    <location>
        <begin position="422"/>
        <end position="439"/>
    </location>
</feature>
<dbReference type="Proteomes" id="UP001218218">
    <property type="component" value="Unassembled WGS sequence"/>
</dbReference>
<sequence>MLSFLFFVAVLAQHASALIVQGTRIPHPPIRSERRANGHTIFSLLSNGTVDNEFNLRYSTNITVNGRNFRVAIDTGSADLWIQTSQDFVFNNTEIPVTNHYGFGDSSDVVGTIGVASVQLGKYTFEHQAFSNATKVSLTGILEFGLDGLIGFDFAVETSFIKGALKSAGVPETLGEPFLSNIFDQEPDQENFVGISLSRTDDLEGSADASFLINEVDQDYANVVSAPAIPLFPAFPRNNGRWSILIDSISLDGVTIPFTPSTAGAPAKKIVALMDTGTPAASFPQDFIDRLYTAIPGSIQAADKLWTIPCDTTSIMSVEIGGRQFPIHPLDLSEIRVNASTGTAVCSSPFLATPGGTEFDSLFGDTIMRNMYSVFNFGDALAKAPTENARMQFLSQTDPALAQADVLNVRMARLSTNSDSTSAAGRPSDAAAADSAPSSVGGNSDSSLINKYGPIIIGLLGANLLVVLILAAVGVVLCVKRGGKSVSRGRTQQYSAVKVGEEETRPLDGHEGKRYSD</sequence>
<reference evidence="10" key="1">
    <citation type="submission" date="2023-03" db="EMBL/GenBank/DDBJ databases">
        <title>Massive genome expansion in bonnet fungi (Mycena s.s.) driven by repeated elements and novel gene families across ecological guilds.</title>
        <authorList>
            <consortium name="Lawrence Berkeley National Laboratory"/>
            <person name="Harder C.B."/>
            <person name="Miyauchi S."/>
            <person name="Viragh M."/>
            <person name="Kuo A."/>
            <person name="Thoen E."/>
            <person name="Andreopoulos B."/>
            <person name="Lu D."/>
            <person name="Skrede I."/>
            <person name="Drula E."/>
            <person name="Henrissat B."/>
            <person name="Morin E."/>
            <person name="Kohler A."/>
            <person name="Barry K."/>
            <person name="LaButti K."/>
            <person name="Morin E."/>
            <person name="Salamov A."/>
            <person name="Lipzen A."/>
            <person name="Mereny Z."/>
            <person name="Hegedus B."/>
            <person name="Baldrian P."/>
            <person name="Stursova M."/>
            <person name="Weitz H."/>
            <person name="Taylor A."/>
            <person name="Grigoriev I.V."/>
            <person name="Nagy L.G."/>
            <person name="Martin F."/>
            <person name="Kauserud H."/>
        </authorList>
    </citation>
    <scope>NUCLEOTIDE SEQUENCE</scope>
    <source>
        <strain evidence="10">CBHHK002</strain>
    </source>
</reference>
<dbReference type="GO" id="GO:0004190">
    <property type="term" value="F:aspartic-type endopeptidase activity"/>
    <property type="evidence" value="ECO:0007669"/>
    <property type="project" value="UniProtKB-KW"/>
</dbReference>
<dbReference type="PROSITE" id="PS00141">
    <property type="entry name" value="ASP_PROTEASE"/>
    <property type="match status" value="1"/>
</dbReference>
<keyword evidence="5" id="KW-0378">Hydrolase</keyword>
<evidence type="ECO:0000256" key="2">
    <source>
        <dbReference type="ARBA" id="ARBA00022750"/>
    </source>
</evidence>
<feature type="transmembrane region" description="Helical" evidence="7">
    <location>
        <begin position="455"/>
        <end position="479"/>
    </location>
</feature>
<dbReference type="InterPro" id="IPR033121">
    <property type="entry name" value="PEPTIDASE_A1"/>
</dbReference>
<evidence type="ECO:0000256" key="5">
    <source>
        <dbReference type="RuleBase" id="RU000454"/>
    </source>
</evidence>